<proteinExistence type="predicted"/>
<dbReference type="InterPro" id="IPR038117">
    <property type="entry name" value="BofC_C_sf"/>
</dbReference>
<evidence type="ECO:0000313" key="2">
    <source>
        <dbReference type="EMBL" id="CAH1204250.1"/>
    </source>
</evidence>
<reference evidence="2" key="1">
    <citation type="submission" date="2022-01" db="EMBL/GenBank/DDBJ databases">
        <authorList>
            <person name="Criscuolo A."/>
        </authorList>
    </citation>
    <scope>NUCLEOTIDE SEQUENCE</scope>
    <source>
        <strain evidence="2">CIP111893</strain>
    </source>
</reference>
<comment type="caution">
    <text evidence="2">The sequence shown here is derived from an EMBL/GenBank/DDBJ whole genome shotgun (WGS) entry which is preliminary data.</text>
</comment>
<gene>
    <name evidence="2" type="primary">bofC</name>
    <name evidence="2" type="ORF">PAECIP111893_02202</name>
</gene>
<accession>A0ABM9C6L6</accession>
<name>A0ABM9C6L6_9BACL</name>
<feature type="domain" description="Bypass of forespore C C-terminal" evidence="1">
    <location>
        <begin position="116"/>
        <end position="192"/>
    </location>
</feature>
<dbReference type="EMBL" id="CAKMMF010000010">
    <property type="protein sequence ID" value="CAH1204250.1"/>
    <property type="molecule type" value="Genomic_DNA"/>
</dbReference>
<evidence type="ECO:0000259" key="1">
    <source>
        <dbReference type="Pfam" id="PF08955"/>
    </source>
</evidence>
<dbReference type="Proteomes" id="UP000838686">
    <property type="component" value="Unassembled WGS sequence"/>
</dbReference>
<keyword evidence="3" id="KW-1185">Reference proteome</keyword>
<sequence length="207" mass="23493">MEFSLWKQLKKRLRRSKRAMWALGCLLGPLLLILLSQASAEAAPSSKPEAQSVIRTLYDMEGIVSVKHRLVYLCGEKTDSLGRMDAKAALELLSSHPNWRAVMDLDGSVVMEQLVDDLSEACKKNAYMSLDKNGILSLFDGPPKREKVLRTFFQLDVHYMESSLPKEQIDQLMNGIRVTDKDDYNSILSTFSDFARIKSEKVMKPTY</sequence>
<organism evidence="2 3">
    <name type="scientific">Paenibacillus plantiphilus</name>
    <dbReference type="NCBI Taxonomy" id="2905650"/>
    <lineage>
        <taxon>Bacteria</taxon>
        <taxon>Bacillati</taxon>
        <taxon>Bacillota</taxon>
        <taxon>Bacilli</taxon>
        <taxon>Bacillales</taxon>
        <taxon>Paenibacillaceae</taxon>
        <taxon>Paenibacillus</taxon>
    </lineage>
</organism>
<dbReference type="InterPro" id="IPR015050">
    <property type="entry name" value="BofC_C"/>
</dbReference>
<evidence type="ECO:0000313" key="3">
    <source>
        <dbReference type="Proteomes" id="UP000838686"/>
    </source>
</evidence>
<protein>
    <submittedName>
        <fullName evidence="2">Protein BofC</fullName>
    </submittedName>
</protein>
<dbReference type="Gene3D" id="3.30.70.1740">
    <property type="entry name" value="Bypass-of-forespore C, C-terminal domain"/>
    <property type="match status" value="1"/>
</dbReference>
<dbReference type="Pfam" id="PF08955">
    <property type="entry name" value="BofC_C"/>
    <property type="match status" value="1"/>
</dbReference>